<dbReference type="GO" id="GO:0003755">
    <property type="term" value="F:peptidyl-prolyl cis-trans isomerase activity"/>
    <property type="evidence" value="ECO:0007669"/>
    <property type="project" value="InterPro"/>
</dbReference>
<dbReference type="PROSITE" id="PS50072">
    <property type="entry name" value="CSA_PPIASE_2"/>
    <property type="match status" value="1"/>
</dbReference>
<feature type="region of interest" description="Disordered" evidence="1">
    <location>
        <begin position="336"/>
        <end position="373"/>
    </location>
</feature>
<dbReference type="Gene3D" id="2.40.100.10">
    <property type="entry name" value="Cyclophilin-like"/>
    <property type="match status" value="1"/>
</dbReference>
<dbReference type="AlphaFoldDB" id="F0JBB1"/>
<evidence type="ECO:0000313" key="4">
    <source>
        <dbReference type="EMBL" id="CEL71378.1"/>
    </source>
</evidence>
<protein>
    <submittedName>
        <fullName evidence="3">Peptidyl-prolyl cis-trans isomerase, putative</fullName>
    </submittedName>
</protein>
<dbReference type="InterPro" id="IPR002130">
    <property type="entry name" value="Cyclophilin-type_PPIase_dom"/>
</dbReference>
<dbReference type="Pfam" id="PF00160">
    <property type="entry name" value="Pro_isomerase"/>
    <property type="match status" value="1"/>
</dbReference>
<reference evidence="4" key="3">
    <citation type="journal article" date="2015" name="PLoS ONE">
        <title>Comprehensive Evaluation of Toxoplasma gondii VEG and Neospora caninum LIV Genomes with Tachyzoite Stage Transcriptome and Proteome Defines Novel Transcript Features.</title>
        <authorList>
            <person name="Ramaprasad A."/>
            <person name="Mourier T."/>
            <person name="Naeem R."/>
            <person name="Malas T.B."/>
            <person name="Moussa E."/>
            <person name="Panigrahi A."/>
            <person name="Vermont S.J."/>
            <person name="Otto T.D."/>
            <person name="Wastling J."/>
            <person name="Pain A."/>
        </authorList>
    </citation>
    <scope>NUCLEOTIDE SEQUENCE</scope>
    <source>
        <strain evidence="4">Liverpool</strain>
    </source>
</reference>
<dbReference type="SUPFAM" id="SSF50891">
    <property type="entry name" value="Cyclophilin-like"/>
    <property type="match status" value="1"/>
</dbReference>
<feature type="compositionally biased region" description="Basic and acidic residues" evidence="1">
    <location>
        <begin position="470"/>
        <end position="479"/>
    </location>
</feature>
<feature type="domain" description="PPIase cyclophilin-type" evidence="2">
    <location>
        <begin position="409"/>
        <end position="575"/>
    </location>
</feature>
<feature type="compositionally biased region" description="Polar residues" evidence="1">
    <location>
        <begin position="676"/>
        <end position="689"/>
    </location>
</feature>
<gene>
    <name evidence="4" type="ORF">BN1204_070210</name>
    <name evidence="3" type="ORF">NCLIV_070210</name>
</gene>
<dbReference type="EMBL" id="LN714488">
    <property type="protein sequence ID" value="CEL71378.1"/>
    <property type="molecule type" value="Genomic_DNA"/>
</dbReference>
<reference evidence="3" key="2">
    <citation type="submission" date="2011-03" db="EMBL/GenBank/DDBJ databases">
        <authorList>
            <person name="Aslett M."/>
        </authorList>
    </citation>
    <scope>NUCLEOTIDE SEQUENCE</scope>
    <source>
        <strain evidence="3">Liverpool</strain>
    </source>
</reference>
<dbReference type="PANTHER" id="PTHR45625">
    <property type="entry name" value="PEPTIDYL-PROLYL CIS-TRANS ISOMERASE-RELATED"/>
    <property type="match status" value="1"/>
</dbReference>
<dbReference type="VEuPathDB" id="ToxoDB:NCLIV_070210"/>
<feature type="region of interest" description="Disordered" evidence="1">
    <location>
        <begin position="585"/>
        <end position="689"/>
    </location>
</feature>
<dbReference type="PRINTS" id="PR00153">
    <property type="entry name" value="CSAPPISMRASE"/>
</dbReference>
<dbReference type="InterPro" id="IPR044666">
    <property type="entry name" value="Cyclophilin_A-like"/>
</dbReference>
<dbReference type="GO" id="GO:0061630">
    <property type="term" value="F:ubiquitin protein ligase activity"/>
    <property type="evidence" value="ECO:0007669"/>
    <property type="project" value="TreeGrafter"/>
</dbReference>
<feature type="compositionally biased region" description="Basic and acidic residues" evidence="1">
    <location>
        <begin position="338"/>
        <end position="353"/>
    </location>
</feature>
<sequence length="718" mass="80062">MFTATRRSTICARKQKTGTIFSPMQSETSSELCCSVFNAGEPFSHSDLIHIQNPADAKTRYIEGFYHVREGKKARDSRVSVFPPQKSRPVSKAFLALRLMLVFFLIHISSYEKAHLDACFVGHMHLCIRRMSVPFRECLCVPGMLCVFGSFTGSGWLGWQGWGCRRVHARSCCRAFPEIFFGRSRDTPIHMHGYRFPWRQKRGSSFFSLREKGGDGTFLVVGVGCAVWTPARVGNAIARLDICHSVSTMFGFFFAPLVSGRWPCRAFCKRVPPLRVAFLFCSGQDVDLSVKGVPAEKDSMKPATKKTEWMERILAEAGEKEDERKAAHNKLIPNMRAVENKAGDTAREGEGETPKSPGEAQGVSHAAKSEEPLKHSIYTTHRLHLYGRPRQFEAGVPRAVGEGTHAADLHAVPKTQEKGGSLNIELHADMAPRACDSFLRLCAAKYFDDTIFHRCIRNFMIQGGRAELREKSKNKDLKQSPRSISGFPGGGPFEDEFDNRLVHQGIGVVSMANDGKHSNLSEFFITFKSCEHLNNKHTIFGRVVGGLDVLRQWEKLETDKSDKPLKPPKIAEVIVFKNPFDDAKKEMEDEKRQEEEKEKKKLENAMKPWFNNRDALDSTASHPERHSNAVGKYLPSALPSGKTSKPGQTGAAERRSETAGVEGPQKRSAQAAGLSPVSTGAKQNSFSPVSRSPHALLEYAAVPQKVKVARKTFDFSSW</sequence>
<proteinExistence type="predicted"/>
<dbReference type="EMBL" id="CADU01000338">
    <property type="protein sequence ID" value="CCA30140.1"/>
    <property type="molecule type" value="Genomic_DNA"/>
</dbReference>
<reference evidence="3" key="1">
    <citation type="submission" date="2011-03" db="EMBL/GenBank/DDBJ databases">
        <title>Comparative genomics and transcriptomics of Neospora caninum and Toxoplasma gondii.</title>
        <authorList>
            <person name="Reid A.J."/>
            <person name="Sohal A."/>
            <person name="Harris D."/>
            <person name="Quail M."/>
            <person name="Sanders M."/>
            <person name="Berriman M."/>
            <person name="Wastling J.M."/>
            <person name="Pain A."/>
        </authorList>
    </citation>
    <scope>NUCLEOTIDE SEQUENCE</scope>
    <source>
        <strain evidence="3">Liverpool</strain>
    </source>
</reference>
<evidence type="ECO:0000256" key="1">
    <source>
        <dbReference type="SAM" id="MobiDB-lite"/>
    </source>
</evidence>
<organism>
    <name type="scientific">Neospora caninum (strain Liverpool)</name>
    <dbReference type="NCBI Taxonomy" id="572307"/>
    <lineage>
        <taxon>Eukaryota</taxon>
        <taxon>Sar</taxon>
        <taxon>Alveolata</taxon>
        <taxon>Apicomplexa</taxon>
        <taxon>Conoidasida</taxon>
        <taxon>Coccidia</taxon>
        <taxon>Eucoccidiorida</taxon>
        <taxon>Eimeriorina</taxon>
        <taxon>Sarcocystidae</taxon>
        <taxon>Neospora</taxon>
    </lineage>
</organism>
<feature type="region of interest" description="Disordered" evidence="1">
    <location>
        <begin position="470"/>
        <end position="490"/>
    </location>
</feature>
<dbReference type="GO" id="GO:0071013">
    <property type="term" value="C:catalytic step 2 spliceosome"/>
    <property type="evidence" value="ECO:0007669"/>
    <property type="project" value="TreeGrafter"/>
</dbReference>
<name>F0JBB1_NEOCL</name>
<dbReference type="PANTHER" id="PTHR45625:SF1">
    <property type="entry name" value="RING-TYPE E3 UBIQUITIN-PROTEIN LIGASE PPIL2"/>
    <property type="match status" value="1"/>
</dbReference>
<dbReference type="InterPro" id="IPR029000">
    <property type="entry name" value="Cyclophilin-like_dom_sf"/>
</dbReference>
<feature type="compositionally biased region" description="Basic and acidic residues" evidence="1">
    <location>
        <begin position="585"/>
        <end position="604"/>
    </location>
</feature>
<keyword evidence="3" id="KW-0413">Isomerase</keyword>
<accession>F0JBB1</accession>
<evidence type="ECO:0000259" key="2">
    <source>
        <dbReference type="PROSITE" id="PS50072"/>
    </source>
</evidence>
<evidence type="ECO:0000313" key="3">
    <source>
        <dbReference type="EMBL" id="CCA30140.1"/>
    </source>
</evidence>
<dbReference type="GO" id="GO:0000209">
    <property type="term" value="P:protein polyubiquitination"/>
    <property type="evidence" value="ECO:0007669"/>
    <property type="project" value="TreeGrafter"/>
</dbReference>